<dbReference type="SUPFAM" id="SSF52540">
    <property type="entry name" value="P-loop containing nucleoside triphosphate hydrolases"/>
    <property type="match status" value="1"/>
</dbReference>
<keyword evidence="2" id="KW-1185">Reference proteome</keyword>
<dbReference type="CDD" id="cd00009">
    <property type="entry name" value="AAA"/>
    <property type="match status" value="1"/>
</dbReference>
<dbReference type="InterPro" id="IPR050238">
    <property type="entry name" value="DNA_Rep/Repair_Clamp_Loader"/>
</dbReference>
<dbReference type="GO" id="GO:0003887">
    <property type="term" value="F:DNA-directed DNA polymerase activity"/>
    <property type="evidence" value="ECO:0007669"/>
    <property type="project" value="UniProtKB-EC"/>
</dbReference>
<dbReference type="NCBIfam" id="TIGR00678">
    <property type="entry name" value="holB"/>
    <property type="match status" value="1"/>
</dbReference>
<dbReference type="InterPro" id="IPR004622">
    <property type="entry name" value="DNA_pol_HolB"/>
</dbReference>
<dbReference type="EMBL" id="JBHTGQ010000042">
    <property type="protein sequence ID" value="MFC7751415.1"/>
    <property type="molecule type" value="Genomic_DNA"/>
</dbReference>
<organism evidence="1 2">
    <name type="scientific">Paenibacillus thermoaerophilus</name>
    <dbReference type="NCBI Taxonomy" id="1215385"/>
    <lineage>
        <taxon>Bacteria</taxon>
        <taxon>Bacillati</taxon>
        <taxon>Bacillota</taxon>
        <taxon>Bacilli</taxon>
        <taxon>Bacillales</taxon>
        <taxon>Paenibacillaceae</taxon>
        <taxon>Paenibacillus</taxon>
    </lineage>
</organism>
<proteinExistence type="predicted"/>
<sequence length="328" mass="36052">MAGTFASIPGQERAKRLLQNGLRNRTLAHAYVFAGPPGTGKLETALTLAQALFCERGGDEPCGQCRECRRMEHGNHPDLYRIGPDGASIKIDQIRELQKQFAYRASEAPAKVYVIESADRMTVQAANSLLKFLEEPQTPALAVLITDNANALLPTIRSRAQLVPFLPIPPAVLAKALEAEGVPASLAATASRLTAGLEAARELARAEWFAETRSVVLQLGKECLRRLPASIVAVQQKAVKSAAAEHWDTLFDLFGLWFQDLARVSQGASEQLAYPDQREWYAREAYSRDALGWLRCADLAGQARRRLRQHVQPQLVLEQLLIHTAQGG</sequence>
<dbReference type="InterPro" id="IPR027417">
    <property type="entry name" value="P-loop_NTPase"/>
</dbReference>
<evidence type="ECO:0000313" key="1">
    <source>
        <dbReference type="EMBL" id="MFC7751415.1"/>
    </source>
</evidence>
<comment type="caution">
    <text evidence="1">The sequence shown here is derived from an EMBL/GenBank/DDBJ whole genome shotgun (WGS) entry which is preliminary data.</text>
</comment>
<dbReference type="Gene3D" id="3.40.50.300">
    <property type="entry name" value="P-loop containing nucleotide triphosphate hydrolases"/>
    <property type="match status" value="1"/>
</dbReference>
<accession>A0ABW2V9G5</accession>
<gene>
    <name evidence="1" type="primary">holB</name>
    <name evidence="1" type="ORF">ACFQWB_15960</name>
</gene>
<dbReference type="PANTHER" id="PTHR11669">
    <property type="entry name" value="REPLICATION FACTOR C / DNA POLYMERASE III GAMMA-TAU SUBUNIT"/>
    <property type="match status" value="1"/>
</dbReference>
<name>A0ABW2V9G5_9BACL</name>
<dbReference type="Pfam" id="PF13177">
    <property type="entry name" value="DNA_pol3_delta2"/>
    <property type="match status" value="1"/>
</dbReference>
<keyword evidence="1" id="KW-0808">Transferase</keyword>
<keyword evidence="1" id="KW-0548">Nucleotidyltransferase</keyword>
<dbReference type="EC" id="2.7.7.7" evidence="1"/>
<dbReference type="PANTHER" id="PTHR11669:SF8">
    <property type="entry name" value="DNA POLYMERASE III SUBUNIT DELTA"/>
    <property type="match status" value="1"/>
</dbReference>
<evidence type="ECO:0000313" key="2">
    <source>
        <dbReference type="Proteomes" id="UP001596528"/>
    </source>
</evidence>
<reference evidence="2" key="1">
    <citation type="journal article" date="2019" name="Int. J. Syst. Evol. Microbiol.">
        <title>The Global Catalogue of Microorganisms (GCM) 10K type strain sequencing project: providing services to taxonomists for standard genome sequencing and annotation.</title>
        <authorList>
            <consortium name="The Broad Institute Genomics Platform"/>
            <consortium name="The Broad Institute Genome Sequencing Center for Infectious Disease"/>
            <person name="Wu L."/>
            <person name="Ma J."/>
        </authorList>
    </citation>
    <scope>NUCLEOTIDE SEQUENCE [LARGE SCALE GENOMIC DNA]</scope>
    <source>
        <strain evidence="2">JCM 18657</strain>
    </source>
</reference>
<dbReference type="RefSeq" id="WP_138790353.1">
    <property type="nucleotide sequence ID" value="NZ_JBHTGQ010000042.1"/>
</dbReference>
<dbReference type="Proteomes" id="UP001596528">
    <property type="component" value="Unassembled WGS sequence"/>
</dbReference>
<protein>
    <submittedName>
        <fullName evidence="1">DNA polymerase III subunit delta</fullName>
        <ecNumber evidence="1">2.7.7.7</ecNumber>
    </submittedName>
</protein>